<gene>
    <name evidence="2" type="ORF">DCC39_00220</name>
</gene>
<sequence>MAKIGVEQSLTNVSEALQNNGYEVVTLKQESDAKNCDVCVITGQDENMMGIQNTITEGSIINASGLSAEEVCQEVETRLR</sequence>
<accession>A0A2U1K748</accession>
<dbReference type="Proteomes" id="UP000245998">
    <property type="component" value="Unassembled WGS sequence"/>
</dbReference>
<dbReference type="EMBL" id="QCZG01000001">
    <property type="protein sequence ID" value="PWA13356.1"/>
    <property type="molecule type" value="Genomic_DNA"/>
</dbReference>
<protein>
    <recommendedName>
        <fullName evidence="1">UPF0180 protein DCC39_00220</fullName>
    </recommendedName>
</protein>
<evidence type="ECO:0000313" key="2">
    <source>
        <dbReference type="EMBL" id="PWA13356.1"/>
    </source>
</evidence>
<reference evidence="2 3" key="1">
    <citation type="submission" date="2018-04" db="EMBL/GenBank/DDBJ databases">
        <title>Camelliibacillus theae gen. nov., sp. nov., isolated from Pu'er tea.</title>
        <authorList>
            <person name="Niu L."/>
        </authorList>
    </citation>
    <scope>NUCLEOTIDE SEQUENCE [LARGE SCALE GENOMIC DNA]</scope>
    <source>
        <strain evidence="2 3">T8</strain>
    </source>
</reference>
<dbReference type="Pfam" id="PF03698">
    <property type="entry name" value="UPF0180"/>
    <property type="match status" value="1"/>
</dbReference>
<organism evidence="2 3">
    <name type="scientific">Pueribacillus theae</name>
    <dbReference type="NCBI Taxonomy" id="2171751"/>
    <lineage>
        <taxon>Bacteria</taxon>
        <taxon>Bacillati</taxon>
        <taxon>Bacillota</taxon>
        <taxon>Bacilli</taxon>
        <taxon>Bacillales</taxon>
        <taxon>Bacillaceae</taxon>
        <taxon>Pueribacillus</taxon>
    </lineage>
</organism>
<dbReference type="HAMAP" id="MF_00506">
    <property type="entry name" value="UPF0180"/>
    <property type="match status" value="1"/>
</dbReference>
<dbReference type="RefSeq" id="WP_116552861.1">
    <property type="nucleotide sequence ID" value="NZ_QCZG01000001.1"/>
</dbReference>
<dbReference type="NCBIfam" id="NF002845">
    <property type="entry name" value="PRK03094.1"/>
    <property type="match status" value="1"/>
</dbReference>
<keyword evidence="3" id="KW-1185">Reference proteome</keyword>
<comment type="caution">
    <text evidence="2">The sequence shown here is derived from an EMBL/GenBank/DDBJ whole genome shotgun (WGS) entry which is preliminary data.</text>
</comment>
<dbReference type="OrthoDB" id="1708042at2"/>
<dbReference type="AlphaFoldDB" id="A0A2U1K748"/>
<name>A0A2U1K748_9BACI</name>
<evidence type="ECO:0000256" key="1">
    <source>
        <dbReference type="HAMAP-Rule" id="MF_00506"/>
    </source>
</evidence>
<evidence type="ECO:0000313" key="3">
    <source>
        <dbReference type="Proteomes" id="UP000245998"/>
    </source>
</evidence>
<proteinExistence type="inferred from homology"/>
<dbReference type="InterPro" id="IPR005370">
    <property type="entry name" value="UPF0180"/>
</dbReference>
<comment type="similarity">
    <text evidence="1">Belongs to the UPF0180 family.</text>
</comment>